<keyword evidence="17" id="KW-1185">Reference proteome</keyword>
<name>A0AAN9Q468_CANGL</name>
<dbReference type="InterPro" id="IPR032263">
    <property type="entry name" value="Citrate-bd"/>
</dbReference>
<dbReference type="GO" id="GO:0006085">
    <property type="term" value="P:acetyl-CoA biosynthetic process"/>
    <property type="evidence" value="ECO:0007669"/>
    <property type="project" value="UniProtKB-ARBA"/>
</dbReference>
<organism evidence="16 17">
    <name type="scientific">Canavalia gladiata</name>
    <name type="common">Sword bean</name>
    <name type="synonym">Dolichos gladiatus</name>
    <dbReference type="NCBI Taxonomy" id="3824"/>
    <lineage>
        <taxon>Eukaryota</taxon>
        <taxon>Viridiplantae</taxon>
        <taxon>Streptophyta</taxon>
        <taxon>Embryophyta</taxon>
        <taxon>Tracheophyta</taxon>
        <taxon>Spermatophyta</taxon>
        <taxon>Magnoliopsida</taxon>
        <taxon>eudicotyledons</taxon>
        <taxon>Gunneridae</taxon>
        <taxon>Pentapetalae</taxon>
        <taxon>rosids</taxon>
        <taxon>fabids</taxon>
        <taxon>Fabales</taxon>
        <taxon>Fabaceae</taxon>
        <taxon>Papilionoideae</taxon>
        <taxon>50 kb inversion clade</taxon>
        <taxon>NPAAA clade</taxon>
        <taxon>indigoferoid/millettioid clade</taxon>
        <taxon>Phaseoleae</taxon>
        <taxon>Canavalia</taxon>
    </lineage>
</organism>
<comment type="caution">
    <text evidence="16">The sequence shown here is derived from an EMBL/GenBank/DDBJ whole genome shotgun (WGS) entry which is preliminary data.</text>
</comment>
<dbReference type="PANTHER" id="PTHR11815">
    <property type="entry name" value="SUCCINYL-COA SYNTHETASE BETA CHAIN"/>
    <property type="match status" value="1"/>
</dbReference>
<keyword evidence="5" id="KW-0963">Cytoplasm</keyword>
<evidence type="ECO:0000256" key="11">
    <source>
        <dbReference type="ARBA" id="ARBA00023315"/>
    </source>
</evidence>
<evidence type="ECO:0000256" key="8">
    <source>
        <dbReference type="ARBA" id="ARBA00022741"/>
    </source>
</evidence>
<feature type="domain" description="ATP-citrate synthase ATP-grasp" evidence="15">
    <location>
        <begin position="2"/>
        <end position="230"/>
    </location>
</feature>
<sequence length="423" mass="46903">MARKKIREYDSKRLLKEHFKRLSGQELPIKSAQITESTNFNELAEKEPWLLSSKLVVKPDMLFGKRGKSGLVALNLDLAEVASFVKERLGKEVEMGGCKGPITTFIVEPFIPHNEEFYLNIVSERLGNNISFSECGGIEIEENWDKVKNVFIPTGVSLTLENIAPLVATLPLEIKGEIEEFLKVIFTLFQDLDFTFLEMNPFTLVNGKPYPLDMRGELDDTAAFKNFKKWGNIEFPMPFGRVMSSTETFIHELDEKTSASLKFTVLNPKGRIWTMVAGGGASVIYADTVGDLGYAPELGNYAEYSGAPKENEVLQYARVVIDCATSNPDGQKRALVIGGGIANFTDVAATFSGIIRALKEKEQKLKEAKMQIYVRRGGPNYQKGLAKMRALGEEIGIPIEVYGPEATMTGICKEAIQCITTAA</sequence>
<evidence type="ECO:0000256" key="3">
    <source>
        <dbReference type="ARBA" id="ARBA00011412"/>
    </source>
</evidence>
<evidence type="ECO:0000313" key="16">
    <source>
        <dbReference type="EMBL" id="KAK7323960.1"/>
    </source>
</evidence>
<dbReference type="GO" id="GO:0004775">
    <property type="term" value="F:succinate-CoA ligase (ADP-forming) activity"/>
    <property type="evidence" value="ECO:0007669"/>
    <property type="project" value="TreeGrafter"/>
</dbReference>
<dbReference type="GO" id="GO:0006104">
    <property type="term" value="P:succinyl-CoA metabolic process"/>
    <property type="evidence" value="ECO:0007669"/>
    <property type="project" value="TreeGrafter"/>
</dbReference>
<dbReference type="Pfam" id="PF16114">
    <property type="entry name" value="Citrate_bind"/>
    <property type="match status" value="1"/>
</dbReference>
<dbReference type="EMBL" id="JAYMYQ010000006">
    <property type="protein sequence ID" value="KAK7323960.1"/>
    <property type="molecule type" value="Genomic_DNA"/>
</dbReference>
<protein>
    <recommendedName>
        <fullName evidence="4">ATP citrate synthase</fullName>
        <ecNumber evidence="4">2.3.3.8</ecNumber>
    </recommendedName>
</protein>
<evidence type="ECO:0000256" key="10">
    <source>
        <dbReference type="ARBA" id="ARBA00023098"/>
    </source>
</evidence>
<dbReference type="GO" id="GO:0006629">
    <property type="term" value="P:lipid metabolic process"/>
    <property type="evidence" value="ECO:0007669"/>
    <property type="project" value="UniProtKB-KW"/>
</dbReference>
<evidence type="ECO:0000256" key="12">
    <source>
        <dbReference type="ARBA" id="ARBA00047593"/>
    </source>
</evidence>
<dbReference type="PANTHER" id="PTHR11815:SF10">
    <property type="entry name" value="SUCCINATE--COA LIGASE [GDP-FORMING] SUBUNIT BETA, MITOCHONDRIAL"/>
    <property type="match status" value="1"/>
</dbReference>
<comment type="subunit">
    <text evidence="3">Heterooctamer of 4 alpha and 4 beta chains.</text>
</comment>
<dbReference type="GO" id="GO:0005524">
    <property type="term" value="F:ATP binding"/>
    <property type="evidence" value="ECO:0007669"/>
    <property type="project" value="UniProtKB-KW"/>
</dbReference>
<keyword evidence="8" id="KW-0547">Nucleotide-binding</keyword>
<dbReference type="Gene3D" id="3.40.50.261">
    <property type="entry name" value="Succinyl-CoA synthetase domains"/>
    <property type="match status" value="1"/>
</dbReference>
<evidence type="ECO:0000256" key="7">
    <source>
        <dbReference type="ARBA" id="ARBA00022679"/>
    </source>
</evidence>
<keyword evidence="10" id="KW-0443">Lipid metabolism</keyword>
<dbReference type="Gene3D" id="3.30.470.110">
    <property type="match status" value="1"/>
</dbReference>
<evidence type="ECO:0000313" key="17">
    <source>
        <dbReference type="Proteomes" id="UP001367508"/>
    </source>
</evidence>
<dbReference type="Pfam" id="PF24948">
    <property type="entry name" value="Citrate_synth_N"/>
    <property type="match status" value="1"/>
</dbReference>
<dbReference type="FunFam" id="3.40.50.261:FF:000008">
    <property type="entry name" value="ATP-citrate synthase alpha chain protein"/>
    <property type="match status" value="1"/>
</dbReference>
<comment type="subcellular location">
    <subcellularLocation>
        <location evidence="1">Cytoplasm</location>
        <location evidence="1">Cytosol</location>
    </subcellularLocation>
</comment>
<keyword evidence="11" id="KW-0012">Acyltransferase</keyword>
<feature type="domain" description="ATP-citrate synthase citrate-binding" evidence="14">
    <location>
        <begin position="241"/>
        <end position="417"/>
    </location>
</feature>
<dbReference type="Proteomes" id="UP001367508">
    <property type="component" value="Unassembled WGS sequence"/>
</dbReference>
<evidence type="ECO:0000256" key="5">
    <source>
        <dbReference type="ARBA" id="ARBA00022490"/>
    </source>
</evidence>
<dbReference type="EC" id="2.3.3.8" evidence="4"/>
<comment type="function">
    <text evidence="13">ATP citrate-lyase is the primary enzyme responsible for the synthesis of cytosolic acetyl-CoA, used for the elongation of fatty acids and biosynthesis of isoprenoids, flavonoids and malonated derivatives. May supply substrate to the cytosolic acetyl-CoA carboxylase, which generates the malonyl-CoA used for the synthesis of a multitude of compounds, including very long chain fatty acids and flavonoids. Required for normal growth and development and elongation of C18 fatty acids to C20 to C24 fatty acids in seeds. In contrast to all known animal ACL enzymes having a homomeric structure, plant ACLs are composed of alpha and beta chains.</text>
</comment>
<evidence type="ECO:0000256" key="6">
    <source>
        <dbReference type="ARBA" id="ARBA00022516"/>
    </source>
</evidence>
<keyword evidence="9" id="KW-0067">ATP-binding</keyword>
<reference evidence="16 17" key="1">
    <citation type="submission" date="2024-01" db="EMBL/GenBank/DDBJ databases">
        <title>The genomes of 5 underutilized Papilionoideae crops provide insights into root nodulation and disease resistanc.</title>
        <authorList>
            <person name="Jiang F."/>
        </authorList>
    </citation>
    <scope>NUCLEOTIDE SEQUENCE [LARGE SCALE GENOMIC DNA]</scope>
    <source>
        <strain evidence="16">LVBAO_FW01</strain>
        <tissue evidence="16">Leaves</tissue>
    </source>
</reference>
<dbReference type="GO" id="GO:0042709">
    <property type="term" value="C:succinate-CoA ligase complex"/>
    <property type="evidence" value="ECO:0007669"/>
    <property type="project" value="TreeGrafter"/>
</dbReference>
<dbReference type="InterPro" id="IPR056749">
    <property type="entry name" value="Citrate_synth_N"/>
</dbReference>
<dbReference type="SUPFAM" id="SSF52210">
    <property type="entry name" value="Succinyl-CoA synthetase domains"/>
    <property type="match status" value="1"/>
</dbReference>
<dbReference type="GO" id="GO:0005829">
    <property type="term" value="C:cytosol"/>
    <property type="evidence" value="ECO:0007669"/>
    <property type="project" value="UniProtKB-SubCell"/>
</dbReference>
<dbReference type="GO" id="GO:0006099">
    <property type="term" value="P:tricarboxylic acid cycle"/>
    <property type="evidence" value="ECO:0007669"/>
    <property type="project" value="TreeGrafter"/>
</dbReference>
<evidence type="ECO:0000259" key="15">
    <source>
        <dbReference type="Pfam" id="PF24948"/>
    </source>
</evidence>
<evidence type="ECO:0000256" key="4">
    <source>
        <dbReference type="ARBA" id="ARBA00012639"/>
    </source>
</evidence>
<evidence type="ECO:0000256" key="9">
    <source>
        <dbReference type="ARBA" id="ARBA00022840"/>
    </source>
</evidence>
<proteinExistence type="inferred from homology"/>
<evidence type="ECO:0000256" key="13">
    <source>
        <dbReference type="ARBA" id="ARBA00053605"/>
    </source>
</evidence>
<keyword evidence="7" id="KW-0808">Transferase</keyword>
<evidence type="ECO:0000256" key="1">
    <source>
        <dbReference type="ARBA" id="ARBA00004514"/>
    </source>
</evidence>
<keyword evidence="6" id="KW-0444">Lipid biosynthesis</keyword>
<dbReference type="FunFam" id="3.30.470.110:FF:000002">
    <property type="entry name" value="ATP-citrate synthase alpha chain protein"/>
    <property type="match status" value="1"/>
</dbReference>
<dbReference type="SUPFAM" id="SSF56059">
    <property type="entry name" value="Glutathione synthetase ATP-binding domain-like"/>
    <property type="match status" value="1"/>
</dbReference>
<dbReference type="GO" id="GO:0003878">
    <property type="term" value="F:ATP citrate synthase activity"/>
    <property type="evidence" value="ECO:0007669"/>
    <property type="project" value="UniProtKB-EC"/>
</dbReference>
<accession>A0AAN9Q468</accession>
<dbReference type="AlphaFoldDB" id="A0AAN9Q468"/>
<comment type="catalytic activity">
    <reaction evidence="12">
        <text>oxaloacetate + acetyl-CoA + ADP + phosphate = citrate + ATP + CoA</text>
        <dbReference type="Rhea" id="RHEA:21160"/>
        <dbReference type="ChEBI" id="CHEBI:16452"/>
        <dbReference type="ChEBI" id="CHEBI:16947"/>
        <dbReference type="ChEBI" id="CHEBI:30616"/>
        <dbReference type="ChEBI" id="CHEBI:43474"/>
        <dbReference type="ChEBI" id="CHEBI:57287"/>
        <dbReference type="ChEBI" id="CHEBI:57288"/>
        <dbReference type="ChEBI" id="CHEBI:456216"/>
        <dbReference type="EC" id="2.3.3.8"/>
    </reaction>
</comment>
<evidence type="ECO:0000259" key="14">
    <source>
        <dbReference type="Pfam" id="PF16114"/>
    </source>
</evidence>
<comment type="similarity">
    <text evidence="2">Belongs to the succinate/malate CoA ligase beta subunit family.</text>
</comment>
<gene>
    <name evidence="16" type="ORF">VNO77_27464</name>
</gene>
<evidence type="ECO:0000256" key="2">
    <source>
        <dbReference type="ARBA" id="ARBA00009182"/>
    </source>
</evidence>
<dbReference type="InterPro" id="IPR016102">
    <property type="entry name" value="Succinyl-CoA_synth-like"/>
</dbReference>